<dbReference type="RefSeq" id="WP_257718736.1">
    <property type="nucleotide sequence ID" value="NZ_JANJOU010000028.1"/>
</dbReference>
<evidence type="ECO:0000259" key="5">
    <source>
        <dbReference type="PROSITE" id="PS01124"/>
    </source>
</evidence>
<organism evidence="6 7">
    <name type="scientific">Roseomonas populi</name>
    <dbReference type="NCBI Taxonomy" id="3121582"/>
    <lineage>
        <taxon>Bacteria</taxon>
        <taxon>Pseudomonadati</taxon>
        <taxon>Pseudomonadota</taxon>
        <taxon>Alphaproteobacteria</taxon>
        <taxon>Acetobacterales</taxon>
        <taxon>Roseomonadaceae</taxon>
        <taxon>Roseomonas</taxon>
    </lineage>
</organism>
<evidence type="ECO:0000313" key="7">
    <source>
        <dbReference type="Proteomes" id="UP001524642"/>
    </source>
</evidence>
<dbReference type="InterPro" id="IPR011990">
    <property type="entry name" value="TPR-like_helical_dom_sf"/>
</dbReference>
<gene>
    <name evidence="6" type="ORF">NRP21_23825</name>
</gene>
<dbReference type="InterPro" id="IPR050204">
    <property type="entry name" value="AraC_XylS_family_regulators"/>
</dbReference>
<keyword evidence="4" id="KW-0802">TPR repeat</keyword>
<dbReference type="Proteomes" id="UP001524642">
    <property type="component" value="Unassembled WGS sequence"/>
</dbReference>
<dbReference type="PANTHER" id="PTHR46796:SF12">
    <property type="entry name" value="HTH-TYPE DNA-BINDING TRANSCRIPTIONAL ACTIVATOR EUTR"/>
    <property type="match status" value="1"/>
</dbReference>
<dbReference type="PROSITE" id="PS50005">
    <property type="entry name" value="TPR"/>
    <property type="match status" value="1"/>
</dbReference>
<protein>
    <submittedName>
        <fullName evidence="6">Helix-turn-helix domain-containing protein</fullName>
    </submittedName>
</protein>
<evidence type="ECO:0000256" key="3">
    <source>
        <dbReference type="ARBA" id="ARBA00023163"/>
    </source>
</evidence>
<proteinExistence type="predicted"/>
<accession>A0ABT1XAI1</accession>
<keyword evidence="7" id="KW-1185">Reference proteome</keyword>
<evidence type="ECO:0000256" key="2">
    <source>
        <dbReference type="ARBA" id="ARBA00023125"/>
    </source>
</evidence>
<comment type="caution">
    <text evidence="6">The sequence shown here is derived from an EMBL/GenBank/DDBJ whole genome shotgun (WGS) entry which is preliminary data.</text>
</comment>
<keyword evidence="2" id="KW-0238">DNA-binding</keyword>
<dbReference type="Gene3D" id="1.10.10.60">
    <property type="entry name" value="Homeodomain-like"/>
    <property type="match status" value="1"/>
</dbReference>
<feature type="repeat" description="TPR" evidence="4">
    <location>
        <begin position="347"/>
        <end position="380"/>
    </location>
</feature>
<dbReference type="InterPro" id="IPR018062">
    <property type="entry name" value="HTH_AraC-typ_CS"/>
</dbReference>
<dbReference type="SUPFAM" id="SSF48452">
    <property type="entry name" value="TPR-like"/>
    <property type="match status" value="1"/>
</dbReference>
<dbReference type="InterPro" id="IPR018060">
    <property type="entry name" value="HTH_AraC"/>
</dbReference>
<dbReference type="Gene3D" id="1.25.40.10">
    <property type="entry name" value="Tetratricopeptide repeat domain"/>
    <property type="match status" value="1"/>
</dbReference>
<dbReference type="EMBL" id="JANJOU010000028">
    <property type="protein sequence ID" value="MCR0985085.1"/>
    <property type="molecule type" value="Genomic_DNA"/>
</dbReference>
<reference evidence="6 7" key="1">
    <citation type="submission" date="2022-06" db="EMBL/GenBank/DDBJ databases">
        <title>Roseomonas CN29.</title>
        <authorList>
            <person name="Cheng Y."/>
            <person name="He X."/>
        </authorList>
    </citation>
    <scope>NUCLEOTIDE SEQUENCE [LARGE SCALE GENOMIC DNA]</scope>
    <source>
        <strain evidence="6 7">CN29</strain>
    </source>
</reference>
<keyword evidence="1" id="KW-0805">Transcription regulation</keyword>
<dbReference type="PROSITE" id="PS00041">
    <property type="entry name" value="HTH_ARAC_FAMILY_1"/>
    <property type="match status" value="1"/>
</dbReference>
<dbReference type="Pfam" id="PF12833">
    <property type="entry name" value="HTH_18"/>
    <property type="match status" value="1"/>
</dbReference>
<evidence type="ECO:0000256" key="4">
    <source>
        <dbReference type="PROSITE-ProRule" id="PRU00339"/>
    </source>
</evidence>
<evidence type="ECO:0000313" key="6">
    <source>
        <dbReference type="EMBL" id="MCR0985085.1"/>
    </source>
</evidence>
<evidence type="ECO:0000256" key="1">
    <source>
        <dbReference type="ARBA" id="ARBA00023015"/>
    </source>
</evidence>
<dbReference type="PROSITE" id="PS01124">
    <property type="entry name" value="HTH_ARAC_FAMILY_2"/>
    <property type="match status" value="1"/>
</dbReference>
<sequence length="481" mass="50632">MRAALAQDAVAAPTLHDLASAAGVSPRTLQRRFTGILGASPRTVVQRLRLDLARQTLRAGAETSVLDAALRHGFAHPGRFAIAYAEAFGEAPSATLRAGRCVQAVSDDPCTPLVLRPLVPATPADAALARRATDDLAIALGRAHGFALLSSEGRASAQPASVLRLEGRAEADGAVLSFVQPSTGAVLGMVREPFRRRAGVGWAERAVGALRAVLAADRAARARAMPRQRADVDSLVARARPAALSQEPGMVGMALDLLGEALHRQPAHPRALALAAWSLALGANHCFTRDAGGDRERSLAQGARALALMPDDPEVLTLVAGALSLNRRLDEAEVLVARSLALDPCQPEALRRLGFIQNFRGDGHRAAAAFRRALTLYPAGDDGTIAMVGLGIAAFIRGDCAGSARALTRALERQPARAWPHRFLTAAAMHAGAGDEARRSLVALRRSFPDLTVSWCAQSIALHPRAQQLVLEGLARAGLPQ</sequence>
<name>A0ABT1XAI1_9PROT</name>
<feature type="domain" description="HTH araC/xylS-type" evidence="5">
    <location>
        <begin position="1"/>
        <end position="98"/>
    </location>
</feature>
<keyword evidence="3" id="KW-0804">Transcription</keyword>
<dbReference type="PANTHER" id="PTHR46796">
    <property type="entry name" value="HTH-TYPE TRANSCRIPTIONAL ACTIVATOR RHAS-RELATED"/>
    <property type="match status" value="1"/>
</dbReference>
<dbReference type="SMART" id="SM00342">
    <property type="entry name" value="HTH_ARAC"/>
    <property type="match status" value="1"/>
</dbReference>
<dbReference type="InterPro" id="IPR019734">
    <property type="entry name" value="TPR_rpt"/>
</dbReference>